<organism evidence="2 3">
    <name type="scientific">Batillaria attramentaria</name>
    <dbReference type="NCBI Taxonomy" id="370345"/>
    <lineage>
        <taxon>Eukaryota</taxon>
        <taxon>Metazoa</taxon>
        <taxon>Spiralia</taxon>
        <taxon>Lophotrochozoa</taxon>
        <taxon>Mollusca</taxon>
        <taxon>Gastropoda</taxon>
        <taxon>Caenogastropoda</taxon>
        <taxon>Sorbeoconcha</taxon>
        <taxon>Cerithioidea</taxon>
        <taxon>Batillariidae</taxon>
        <taxon>Batillaria</taxon>
    </lineage>
</organism>
<feature type="region of interest" description="Disordered" evidence="1">
    <location>
        <begin position="1"/>
        <end position="28"/>
    </location>
</feature>
<protein>
    <submittedName>
        <fullName evidence="2">Uncharacterized protein</fullName>
    </submittedName>
</protein>
<evidence type="ECO:0000313" key="2">
    <source>
        <dbReference type="EMBL" id="KAK7508320.1"/>
    </source>
</evidence>
<dbReference type="AlphaFoldDB" id="A0ABD0MA49"/>
<reference evidence="2 3" key="1">
    <citation type="journal article" date="2023" name="Sci. Data">
        <title>Genome assembly of the Korean intertidal mud-creeper Batillaria attramentaria.</title>
        <authorList>
            <person name="Patra A.K."/>
            <person name="Ho P.T."/>
            <person name="Jun S."/>
            <person name="Lee S.J."/>
            <person name="Kim Y."/>
            <person name="Won Y.J."/>
        </authorList>
    </citation>
    <scope>NUCLEOTIDE SEQUENCE [LARGE SCALE GENOMIC DNA]</scope>
    <source>
        <strain evidence="2">Wonlab-2016</strain>
    </source>
</reference>
<proteinExistence type="predicted"/>
<name>A0ABD0MA49_9CAEN</name>
<accession>A0ABD0MA49</accession>
<keyword evidence="3" id="KW-1185">Reference proteome</keyword>
<comment type="caution">
    <text evidence="2">The sequence shown here is derived from an EMBL/GenBank/DDBJ whole genome shotgun (WGS) entry which is preliminary data.</text>
</comment>
<evidence type="ECO:0000256" key="1">
    <source>
        <dbReference type="SAM" id="MobiDB-lite"/>
    </source>
</evidence>
<evidence type="ECO:0000313" key="3">
    <source>
        <dbReference type="Proteomes" id="UP001519460"/>
    </source>
</evidence>
<dbReference type="EMBL" id="JACVVK020000002">
    <property type="protein sequence ID" value="KAK7508320.1"/>
    <property type="molecule type" value="Genomic_DNA"/>
</dbReference>
<feature type="compositionally biased region" description="Basic and acidic residues" evidence="1">
    <location>
        <begin position="9"/>
        <end position="21"/>
    </location>
</feature>
<gene>
    <name evidence="2" type="ORF">BaRGS_00000559</name>
</gene>
<dbReference type="Proteomes" id="UP001519460">
    <property type="component" value="Unassembled WGS sequence"/>
</dbReference>
<sequence length="163" mass="17938">MPEKSAPLHGEDSGAGPDRKTSACSVSPEDFGCSDPLLRPASKETCLTGARCLRFERAVGERRSMAELLKPCCVLRLSWEDVIWRCLQALTRKPQHHSELSYPKADSERPMIHTKQTKTMVFPAADVVTNTSSEDDTGNYTKKSLDNPPAILQYITSLAASNS</sequence>